<dbReference type="Proteomes" id="UP000078348">
    <property type="component" value="Unassembled WGS sequence"/>
</dbReference>
<dbReference type="InterPro" id="IPR013825">
    <property type="entry name" value="Topo_IA_cen_sub2"/>
</dbReference>
<dbReference type="Gene3D" id="2.70.20.10">
    <property type="entry name" value="Topoisomerase I, domain 3"/>
    <property type="match status" value="1"/>
</dbReference>
<dbReference type="PROSITE" id="PS00396">
    <property type="entry name" value="TOPO_IA_1"/>
    <property type="match status" value="1"/>
</dbReference>
<keyword evidence="4 7" id="KW-0799">Topoisomerase</keyword>
<evidence type="ECO:0000256" key="1">
    <source>
        <dbReference type="ARBA" id="ARBA00000213"/>
    </source>
</evidence>
<evidence type="ECO:0000259" key="10">
    <source>
        <dbReference type="PROSITE" id="PS52039"/>
    </source>
</evidence>
<dbReference type="Gene3D" id="1.10.460.10">
    <property type="entry name" value="Topoisomerase I, domain 2"/>
    <property type="match status" value="1"/>
</dbReference>
<evidence type="ECO:0000256" key="3">
    <source>
        <dbReference type="ARBA" id="ARBA00012891"/>
    </source>
</evidence>
<comment type="similarity">
    <text evidence="2 7">Belongs to the type IA topoisomerase family.</text>
</comment>
<dbReference type="PANTHER" id="PTHR11390">
    <property type="entry name" value="PROKARYOTIC DNA TOPOISOMERASE"/>
    <property type="match status" value="1"/>
</dbReference>
<dbReference type="SMART" id="SM00437">
    <property type="entry name" value="TOP1Ac"/>
    <property type="match status" value="1"/>
</dbReference>
<dbReference type="PANTHER" id="PTHR11390:SF20">
    <property type="entry name" value="DNA TOPOISOMERASE 3-BETA-1"/>
    <property type="match status" value="1"/>
</dbReference>
<evidence type="ECO:0000259" key="9">
    <source>
        <dbReference type="PROSITE" id="PS50880"/>
    </source>
</evidence>
<dbReference type="InterPro" id="IPR023406">
    <property type="entry name" value="Topo_IA_AS"/>
</dbReference>
<dbReference type="FunFam" id="1.10.290.10:FF:000001">
    <property type="entry name" value="DNA topoisomerase"/>
    <property type="match status" value="1"/>
</dbReference>
<feature type="compositionally biased region" description="Basic residues" evidence="8">
    <location>
        <begin position="839"/>
        <end position="860"/>
    </location>
</feature>
<evidence type="ECO:0000256" key="6">
    <source>
        <dbReference type="ARBA" id="ARBA00023235"/>
    </source>
</evidence>
<dbReference type="Pfam" id="PF01131">
    <property type="entry name" value="Topoisom_bac"/>
    <property type="match status" value="1"/>
</dbReference>
<dbReference type="AlphaFoldDB" id="A0A196SKJ2"/>
<dbReference type="PROSITE" id="PS52039">
    <property type="entry name" value="TOPO_IA_2"/>
    <property type="match status" value="1"/>
</dbReference>
<dbReference type="InterPro" id="IPR003602">
    <property type="entry name" value="Topo_IA_DNA-bd_dom"/>
</dbReference>
<name>A0A196SKJ2_BLAHN</name>
<dbReference type="InterPro" id="IPR000380">
    <property type="entry name" value="Topo_IA"/>
</dbReference>
<dbReference type="Pfam" id="PF01751">
    <property type="entry name" value="Toprim"/>
    <property type="match status" value="1"/>
</dbReference>
<evidence type="ECO:0000256" key="4">
    <source>
        <dbReference type="ARBA" id="ARBA00023029"/>
    </source>
</evidence>
<proteinExistence type="inferred from homology"/>
<dbReference type="InterPro" id="IPR013824">
    <property type="entry name" value="Topo_IA_cen_sub1"/>
</dbReference>
<dbReference type="GO" id="GO:0005634">
    <property type="term" value="C:nucleus"/>
    <property type="evidence" value="ECO:0007669"/>
    <property type="project" value="TreeGrafter"/>
</dbReference>
<dbReference type="GO" id="GO:0003677">
    <property type="term" value="F:DNA binding"/>
    <property type="evidence" value="ECO:0007669"/>
    <property type="project" value="UniProtKB-KW"/>
</dbReference>
<dbReference type="InterPro" id="IPR003601">
    <property type="entry name" value="Topo_IA_2"/>
</dbReference>
<gene>
    <name evidence="11" type="ORF">AV274_1548</name>
</gene>
<evidence type="ECO:0000256" key="2">
    <source>
        <dbReference type="ARBA" id="ARBA00009446"/>
    </source>
</evidence>
<dbReference type="InterPro" id="IPR023405">
    <property type="entry name" value="Topo_IA_core_domain"/>
</dbReference>
<dbReference type="Gene3D" id="3.40.50.140">
    <property type="match status" value="1"/>
</dbReference>
<dbReference type="SMART" id="SM00493">
    <property type="entry name" value="TOPRIM"/>
    <property type="match status" value="1"/>
</dbReference>
<keyword evidence="6 7" id="KW-0413">Isomerase</keyword>
<dbReference type="Gene3D" id="1.10.290.10">
    <property type="entry name" value="Topoisomerase I, domain 4"/>
    <property type="match status" value="1"/>
</dbReference>
<feature type="domain" description="Topo IA-type catalytic" evidence="10">
    <location>
        <begin position="166"/>
        <end position="596"/>
    </location>
</feature>
<dbReference type="PROSITE" id="PS50880">
    <property type="entry name" value="TOPRIM"/>
    <property type="match status" value="1"/>
</dbReference>
<comment type="function">
    <text evidence="7">Introduces a single-strand break via transesterification at a target site in duplex DNA. Releases the supercoiling and torsional tension of DNA introduced during the DNA replication and transcription by transiently cleaving and rejoining one strand of the DNA duplex. The scissile phosphodiester is attacked by the catalytic tyrosine of the enzyme, resulting in the formation of a DNA-(5'-phosphotyrosyl)-enzyme intermediate and the expulsion of a 3'-OH DNA strand.</text>
</comment>
<dbReference type="InterPro" id="IPR056452">
    <property type="entry name" value="Zn_ribbon_TOP3B"/>
</dbReference>
<evidence type="ECO:0000256" key="8">
    <source>
        <dbReference type="SAM" id="MobiDB-lite"/>
    </source>
</evidence>
<accession>A0A196SKJ2</accession>
<evidence type="ECO:0000313" key="12">
    <source>
        <dbReference type="Proteomes" id="UP000078348"/>
    </source>
</evidence>
<dbReference type="CDD" id="cd00186">
    <property type="entry name" value="TOP1Ac"/>
    <property type="match status" value="1"/>
</dbReference>
<keyword evidence="5 7" id="KW-0238">DNA-binding</keyword>
<dbReference type="SMART" id="SM00436">
    <property type="entry name" value="TOP1Bc"/>
    <property type="match status" value="1"/>
</dbReference>
<dbReference type="EC" id="5.6.2.1" evidence="3 7"/>
<dbReference type="STRING" id="478820.A0A196SKJ2"/>
<dbReference type="InterPro" id="IPR013497">
    <property type="entry name" value="Topo_IA_cen"/>
</dbReference>
<comment type="caution">
    <text evidence="11">The sequence shown here is derived from an EMBL/GenBank/DDBJ whole genome shotgun (WGS) entry which is preliminary data.</text>
</comment>
<protein>
    <recommendedName>
        <fullName evidence="3 7">DNA topoisomerase</fullName>
        <ecNumber evidence="3 7">5.6.2.1</ecNumber>
    </recommendedName>
</protein>
<keyword evidence="12" id="KW-1185">Reference proteome</keyword>
<evidence type="ECO:0000256" key="5">
    <source>
        <dbReference type="ARBA" id="ARBA00023125"/>
    </source>
</evidence>
<dbReference type="GO" id="GO:0006310">
    <property type="term" value="P:DNA recombination"/>
    <property type="evidence" value="ECO:0007669"/>
    <property type="project" value="TreeGrafter"/>
</dbReference>
<dbReference type="InterPro" id="IPR013826">
    <property type="entry name" value="Topo_IA_cen_sub3"/>
</dbReference>
<dbReference type="OrthoDB" id="430051at2759"/>
<evidence type="ECO:0000256" key="7">
    <source>
        <dbReference type="RuleBase" id="RU362092"/>
    </source>
</evidence>
<dbReference type="InterPro" id="IPR006171">
    <property type="entry name" value="TOPRIM_dom"/>
</dbReference>
<reference evidence="11 12" key="1">
    <citation type="submission" date="2016-05" db="EMBL/GenBank/DDBJ databases">
        <title>Nuclear genome of Blastocystis sp. subtype 1 NandII.</title>
        <authorList>
            <person name="Gentekaki E."/>
            <person name="Curtis B."/>
            <person name="Stairs C."/>
            <person name="Eme L."/>
            <person name="Herman E."/>
            <person name="Klimes V."/>
            <person name="Arias M.C."/>
            <person name="Elias M."/>
            <person name="Hilliou F."/>
            <person name="Klute M."/>
            <person name="Malik S.-B."/>
            <person name="Pightling A."/>
            <person name="Rachubinski R."/>
            <person name="Salas D."/>
            <person name="Schlacht A."/>
            <person name="Suga H."/>
            <person name="Archibald J."/>
            <person name="Ball S.G."/>
            <person name="Clark G."/>
            <person name="Dacks J."/>
            <person name="Van Der Giezen M."/>
            <person name="Tsaousis A."/>
            <person name="Roger A."/>
        </authorList>
    </citation>
    <scope>NUCLEOTIDE SEQUENCE [LARGE SCALE GENOMIC DNA]</scope>
    <source>
        <strain evidence="12">ATCC 50177 / NandII</strain>
    </source>
</reference>
<sequence length="867" mass="97159">MGLPEVLMVAEKPSIAGSVANILSKGKHDTRGGKLPVHYFEGTFMGQKVLFKVTSVVGHVFNLDFAPEYQNWEKTDCLDLFSAKTIHKEASGGVIRHLRDVGKNVDYVVLWLDCDREGENICFEVLSCVKPVMKNWKEKKRIYRARYSAITTPDILHAMANLSDPNQNEAHAVDARQELDLKIGVAFSRYQTTFFRNKYSNLDSSVISYGPCQIPTLGFCVDRYDTIQHFKGERFWSMQVTVKKDSRVIPLTWSRGRLFNQETFFVFAKKLVDASAAVVTSIQESSSVRKRPLPLNTVEMLKLASKVLGMGPKECTVYAERLYLKGYISYPRTESSAYPEHYDILGAVERHCSNPQWGGYVSDLVARGLQLPRRGVDMGDHPPITPVASVDSNALPGGESMLYDLICKHFLSTVSDDCKFVNTRVKLQVGDESFSYAFKRVTQPGFSALYSSKFEDEEEEEEEEFNGAAYEFAKGDVLEINAVTTKEGLTSAPGYLTESELIGLMEKNGIGTDASIPVHIANIVERNYVSLGPHRTLVPTKLGIVLIHGYYYIDPELVLPTVRGNIEKECTLIAQGKAELEDVVDHSLQVFKEKFVFFKEHIAGMDTLFESEFSLLTESGKPLSRCGICKRFMKYVRGPPPRLYCGECNVTYNLPPNGTIKLYKELKCPLDGFDLLLFSLGNSERFVGTTFVLCPFCYNNPPFEGFSHMGCNECLHPSCKFGLLANGVCPCPNDGDELEESGCEGMMVLDRESHPNWKLCCNKCNKIIRFTANIHDIQVLKTHCEECNASLVKVVFNKLNSPLPDGQLEYTGCIMCDEFLNGIIELVSGRNKHVKLVHRRGRGRGRGRRGGSRGRGRGGKRSVFDDM</sequence>
<dbReference type="GO" id="GO:0006265">
    <property type="term" value="P:DNA topological change"/>
    <property type="evidence" value="ECO:0007669"/>
    <property type="project" value="InterPro"/>
</dbReference>
<evidence type="ECO:0000313" key="11">
    <source>
        <dbReference type="EMBL" id="OAO16707.1"/>
    </source>
</evidence>
<dbReference type="GO" id="GO:0006281">
    <property type="term" value="P:DNA repair"/>
    <property type="evidence" value="ECO:0007669"/>
    <property type="project" value="TreeGrafter"/>
</dbReference>
<feature type="domain" description="Toprim" evidence="9">
    <location>
        <begin position="5"/>
        <end position="148"/>
    </location>
</feature>
<dbReference type="EMBL" id="LXWW01000065">
    <property type="protein sequence ID" value="OAO16707.1"/>
    <property type="molecule type" value="Genomic_DNA"/>
</dbReference>
<feature type="region of interest" description="Disordered" evidence="8">
    <location>
        <begin position="839"/>
        <end position="867"/>
    </location>
</feature>
<dbReference type="Pfam" id="PF23546">
    <property type="entry name" value="Zn_ribbon_TOP3B"/>
    <property type="match status" value="1"/>
</dbReference>
<dbReference type="GO" id="GO:0003917">
    <property type="term" value="F:DNA topoisomerase type I (single strand cut, ATP-independent) activity"/>
    <property type="evidence" value="ECO:0007669"/>
    <property type="project" value="UniProtKB-EC"/>
</dbReference>
<comment type="catalytic activity">
    <reaction evidence="1 7">
        <text>ATP-independent breakage of single-stranded DNA, followed by passage and rejoining.</text>
        <dbReference type="EC" id="5.6.2.1"/>
    </reaction>
</comment>
<dbReference type="InterPro" id="IPR034144">
    <property type="entry name" value="TOPRIM_TopoIII"/>
</dbReference>
<dbReference type="PRINTS" id="PR00417">
    <property type="entry name" value="PRTPISMRASEI"/>
</dbReference>
<organism evidence="11 12">
    <name type="scientific">Blastocystis sp. subtype 1 (strain ATCC 50177 / NandII)</name>
    <dbReference type="NCBI Taxonomy" id="478820"/>
    <lineage>
        <taxon>Eukaryota</taxon>
        <taxon>Sar</taxon>
        <taxon>Stramenopiles</taxon>
        <taxon>Bigyra</taxon>
        <taxon>Opalozoa</taxon>
        <taxon>Opalinata</taxon>
        <taxon>Blastocystidae</taxon>
        <taxon>Blastocystis</taxon>
    </lineage>
</organism>
<dbReference type="SUPFAM" id="SSF56712">
    <property type="entry name" value="Prokaryotic type I DNA topoisomerase"/>
    <property type="match status" value="1"/>
</dbReference>
<dbReference type="CDD" id="cd03362">
    <property type="entry name" value="TOPRIM_TopoIA_TopoIII"/>
    <property type="match status" value="1"/>
</dbReference>